<name>A0A699K2J4_TANCI</name>
<dbReference type="Pfam" id="PF07727">
    <property type="entry name" value="RVT_2"/>
    <property type="match status" value="1"/>
</dbReference>
<feature type="domain" description="Reverse transcriptase Ty1/copia-type" evidence="1">
    <location>
        <begin position="98"/>
        <end position="173"/>
    </location>
</feature>
<dbReference type="InterPro" id="IPR013103">
    <property type="entry name" value="RVT_2"/>
</dbReference>
<comment type="caution">
    <text evidence="2">The sequence shown here is derived from an EMBL/GenBank/DDBJ whole genome shotgun (WGS) entry which is preliminary data.</text>
</comment>
<dbReference type="AlphaFoldDB" id="A0A699K2J4"/>
<accession>A0A699K2J4</accession>
<reference evidence="2" key="1">
    <citation type="journal article" date="2019" name="Sci. Rep.">
        <title>Draft genome of Tanacetum cinerariifolium, the natural source of mosquito coil.</title>
        <authorList>
            <person name="Yamashiro T."/>
            <person name="Shiraishi A."/>
            <person name="Satake H."/>
            <person name="Nakayama K."/>
        </authorList>
    </citation>
    <scope>NUCLEOTIDE SEQUENCE</scope>
</reference>
<evidence type="ECO:0000313" key="2">
    <source>
        <dbReference type="EMBL" id="GFA72656.1"/>
    </source>
</evidence>
<evidence type="ECO:0000259" key="1">
    <source>
        <dbReference type="Pfam" id="PF07727"/>
    </source>
</evidence>
<dbReference type="EMBL" id="BKCJ010476354">
    <property type="protein sequence ID" value="GFA72656.1"/>
    <property type="molecule type" value="Genomic_DNA"/>
</dbReference>
<feature type="non-terminal residue" evidence="2">
    <location>
        <position position="1"/>
    </location>
</feature>
<organism evidence="2">
    <name type="scientific">Tanacetum cinerariifolium</name>
    <name type="common">Dalmatian daisy</name>
    <name type="synonym">Chrysanthemum cinerariifolium</name>
    <dbReference type="NCBI Taxonomy" id="118510"/>
    <lineage>
        <taxon>Eukaryota</taxon>
        <taxon>Viridiplantae</taxon>
        <taxon>Streptophyta</taxon>
        <taxon>Embryophyta</taxon>
        <taxon>Tracheophyta</taxon>
        <taxon>Spermatophyta</taxon>
        <taxon>Magnoliopsida</taxon>
        <taxon>eudicotyledons</taxon>
        <taxon>Gunneridae</taxon>
        <taxon>Pentapetalae</taxon>
        <taxon>asterids</taxon>
        <taxon>campanulids</taxon>
        <taxon>Asterales</taxon>
        <taxon>Asteraceae</taxon>
        <taxon>Asteroideae</taxon>
        <taxon>Anthemideae</taxon>
        <taxon>Anthemidinae</taxon>
        <taxon>Tanacetum</taxon>
    </lineage>
</organism>
<proteinExistence type="predicted"/>
<sequence>SSRCCTRAVDLADSPVSTLIDQDAPSTRSSSNVRPIYTSFKSLSRWTKDYPIANVIGDPSRSVSTIKQLETDAMWCYFDAFLTSIKPKNFKQAMTEPSWINAMKEEIHKFERLQVLEWVQEEGIDYEESFASVARIEAIRIFVANAANKNMMIFQMDVKTDFLNGKIKEEVYIWICGSGQPIASV</sequence>
<protein>
    <recommendedName>
        <fullName evidence="1">Reverse transcriptase Ty1/copia-type domain-containing protein</fullName>
    </recommendedName>
</protein>
<gene>
    <name evidence="2" type="ORF">Tci_644628</name>
</gene>